<name>A0A7J7BTK0_TRIWF</name>
<comment type="caution">
    <text evidence="3">The sequence shown here is derived from an EMBL/GenBank/DDBJ whole genome shotgun (WGS) entry which is preliminary data.</text>
</comment>
<reference evidence="3 4" key="1">
    <citation type="journal article" date="2020" name="Nat. Commun.">
        <title>Genome of Tripterygium wilfordii and identification of cytochrome P450 involved in triptolide biosynthesis.</title>
        <authorList>
            <person name="Tu L."/>
            <person name="Su P."/>
            <person name="Zhang Z."/>
            <person name="Gao L."/>
            <person name="Wang J."/>
            <person name="Hu T."/>
            <person name="Zhou J."/>
            <person name="Zhang Y."/>
            <person name="Zhao Y."/>
            <person name="Liu Y."/>
            <person name="Song Y."/>
            <person name="Tong Y."/>
            <person name="Lu Y."/>
            <person name="Yang J."/>
            <person name="Xu C."/>
            <person name="Jia M."/>
            <person name="Peters R.J."/>
            <person name="Huang L."/>
            <person name="Gao W."/>
        </authorList>
    </citation>
    <scope>NUCLEOTIDE SEQUENCE [LARGE SCALE GENOMIC DNA]</scope>
    <source>
        <strain evidence="4">cv. XIE 37</strain>
        <tissue evidence="3">Leaf</tissue>
    </source>
</reference>
<evidence type="ECO:0000256" key="2">
    <source>
        <dbReference type="SAM" id="SignalP"/>
    </source>
</evidence>
<dbReference type="InParanoid" id="A0A7J7BTK0"/>
<gene>
    <name evidence="3" type="ORF">HS088_TW23G00081</name>
</gene>
<protein>
    <submittedName>
        <fullName evidence="3">Uncharacterized protein</fullName>
    </submittedName>
</protein>
<dbReference type="EMBL" id="JAAARO010000023">
    <property type="protein sequence ID" value="KAF5725360.1"/>
    <property type="molecule type" value="Genomic_DNA"/>
</dbReference>
<feature type="compositionally biased region" description="Polar residues" evidence="1">
    <location>
        <begin position="29"/>
        <end position="42"/>
    </location>
</feature>
<evidence type="ECO:0000313" key="4">
    <source>
        <dbReference type="Proteomes" id="UP000593562"/>
    </source>
</evidence>
<accession>A0A7J7BTK0</accession>
<keyword evidence="4" id="KW-1185">Reference proteome</keyword>
<dbReference type="AlphaFoldDB" id="A0A7J7BTK0"/>
<dbReference type="Proteomes" id="UP000593562">
    <property type="component" value="Unassembled WGS sequence"/>
</dbReference>
<keyword evidence="2" id="KW-0732">Signal</keyword>
<feature type="signal peptide" evidence="2">
    <location>
        <begin position="1"/>
        <end position="24"/>
    </location>
</feature>
<organism evidence="3 4">
    <name type="scientific">Tripterygium wilfordii</name>
    <name type="common">Thunder God vine</name>
    <dbReference type="NCBI Taxonomy" id="458696"/>
    <lineage>
        <taxon>Eukaryota</taxon>
        <taxon>Viridiplantae</taxon>
        <taxon>Streptophyta</taxon>
        <taxon>Embryophyta</taxon>
        <taxon>Tracheophyta</taxon>
        <taxon>Spermatophyta</taxon>
        <taxon>Magnoliopsida</taxon>
        <taxon>eudicotyledons</taxon>
        <taxon>Gunneridae</taxon>
        <taxon>Pentapetalae</taxon>
        <taxon>rosids</taxon>
        <taxon>fabids</taxon>
        <taxon>Celastrales</taxon>
        <taxon>Celastraceae</taxon>
        <taxon>Tripterygium</taxon>
    </lineage>
</organism>
<proteinExistence type="predicted"/>
<feature type="region of interest" description="Disordered" evidence="1">
    <location>
        <begin position="29"/>
        <end position="51"/>
    </location>
</feature>
<evidence type="ECO:0000313" key="3">
    <source>
        <dbReference type="EMBL" id="KAF5725360.1"/>
    </source>
</evidence>
<feature type="chain" id="PRO_5029776465" evidence="2">
    <location>
        <begin position="25"/>
        <end position="94"/>
    </location>
</feature>
<evidence type="ECO:0000256" key="1">
    <source>
        <dbReference type="SAM" id="MobiDB-lite"/>
    </source>
</evidence>
<sequence length="94" mass="10528">MNVHHPRRRKGIAIILWRLPHTLGSLKLDQSNQNSHVDTKSSPAECGSPMNGNCNGEVIKIVVDDDKEGREEGLLNGLIEAKTWSDMIQEKIQK</sequence>